<dbReference type="Proteomes" id="UP001195914">
    <property type="component" value="Unassembled WGS sequence"/>
</dbReference>
<dbReference type="AlphaFoldDB" id="A0AAD9LJA7"/>
<dbReference type="GO" id="GO:0030687">
    <property type="term" value="C:preribosome, large subunit precursor"/>
    <property type="evidence" value="ECO:0007669"/>
    <property type="project" value="TreeGrafter"/>
</dbReference>
<evidence type="ECO:0000313" key="2">
    <source>
        <dbReference type="Proteomes" id="UP001195914"/>
    </source>
</evidence>
<organism evidence="1 2">
    <name type="scientific">Babesia divergens</name>
    <dbReference type="NCBI Taxonomy" id="32595"/>
    <lineage>
        <taxon>Eukaryota</taxon>
        <taxon>Sar</taxon>
        <taxon>Alveolata</taxon>
        <taxon>Apicomplexa</taxon>
        <taxon>Aconoidasida</taxon>
        <taxon>Piroplasmida</taxon>
        <taxon>Babesiidae</taxon>
        <taxon>Babesia</taxon>
    </lineage>
</organism>
<keyword evidence="2" id="KW-1185">Reference proteome</keyword>
<sequence>MVLEATGWYSYDEFAHVFARLHNPVEYPYIARKISLWKARAKVPAAVAATESLICAVVADQQGSLSECGLRSLYAMAVLRAVNLLLDQEQDREYARSLKLIAKACDLPEYIITVRHECSHREIPDINTLRLTASDAINYVYQKYWLAQYKSIMHKLQNDEYDTLTLCSLLLSCYCTVLTELSWSGVATYRSPRGPPGGRRRRELLLLRQDRLWKSALDGAKRSVAIAKFRSYLSFLRHRHGGRPTSVIFFVVLYMLLQEAPYDTTNITVSSLFIHQAYVLTKRLIEGCVHDTFFISVFVEFVFAHFNPSRRSLFLVVLLEVLGQLPFNFTVRIAAALLGVVFDLPDGLSDGDGLEEPRYFDRMAMFSKFFSIQGAVYIQKHLGGNTASSHFTYVTPCSARRRVNSWFLMLLEWAVNYVNVRSDLCPLHTVVLACSAGEDAHRMWTTAGNGLARFARAIYTLLPYCGARLSSCDTSKVVDQRLKPQPWESDRLSYALGLYVWLGQFYTSSSPGRYTFSVLSGSKKSDILAVMCDKSSYRVSDLDGLLLPGTLWDPYHWRIQYTVRCKPESACLNTRITKTFSRLMDHFPIRLSNKNNRRFECAGHQVPHADANDARKLRASLHIIAHLSASTKHLAHRERFS</sequence>
<gene>
    <name evidence="1" type="ORF">X943_003676</name>
</gene>
<evidence type="ECO:0000313" key="1">
    <source>
        <dbReference type="EMBL" id="KAK1937657.1"/>
    </source>
</evidence>
<dbReference type="PANTHER" id="PTHR15002">
    <property type="entry name" value="RIBOSOMAL BIOGENESIS PROTEIN LAS1L"/>
    <property type="match status" value="1"/>
</dbReference>
<proteinExistence type="predicted"/>
<name>A0AAD9LJA7_BABDI</name>
<dbReference type="GO" id="GO:0004519">
    <property type="term" value="F:endonuclease activity"/>
    <property type="evidence" value="ECO:0007669"/>
    <property type="project" value="InterPro"/>
</dbReference>
<dbReference type="GO" id="GO:0090730">
    <property type="term" value="C:Las1 complex"/>
    <property type="evidence" value="ECO:0007669"/>
    <property type="project" value="InterPro"/>
</dbReference>
<dbReference type="GO" id="GO:0000470">
    <property type="term" value="P:maturation of LSU-rRNA"/>
    <property type="evidence" value="ECO:0007669"/>
    <property type="project" value="TreeGrafter"/>
</dbReference>
<protein>
    <submittedName>
        <fullName evidence="1">Las1-like family protein</fullName>
    </submittedName>
</protein>
<dbReference type="Pfam" id="PF04031">
    <property type="entry name" value="Las1"/>
    <property type="match status" value="1"/>
</dbReference>
<accession>A0AAD9LJA7</accession>
<reference evidence="1" key="2">
    <citation type="submission" date="2021-05" db="EMBL/GenBank/DDBJ databases">
        <authorList>
            <person name="Pain A."/>
        </authorList>
    </citation>
    <scope>NUCLEOTIDE SEQUENCE</scope>
    <source>
        <strain evidence="1">1802A</strain>
    </source>
</reference>
<dbReference type="PANTHER" id="PTHR15002:SF0">
    <property type="entry name" value="RIBOSOMAL BIOGENESIS PROTEIN LAS1L"/>
    <property type="match status" value="1"/>
</dbReference>
<dbReference type="InterPro" id="IPR007174">
    <property type="entry name" value="Las1"/>
</dbReference>
<comment type="caution">
    <text evidence="1">The sequence shown here is derived from an EMBL/GenBank/DDBJ whole genome shotgun (WGS) entry which is preliminary data.</text>
</comment>
<reference evidence="1" key="1">
    <citation type="journal article" date="2014" name="Nucleic Acids Res.">
        <title>The evolutionary dynamics of variant antigen genes in Babesia reveal a history of genomic innovation underlying host-parasite interaction.</title>
        <authorList>
            <person name="Jackson A.P."/>
            <person name="Otto T.D."/>
            <person name="Darby A."/>
            <person name="Ramaprasad A."/>
            <person name="Xia D."/>
            <person name="Echaide I.E."/>
            <person name="Farber M."/>
            <person name="Gahlot S."/>
            <person name="Gamble J."/>
            <person name="Gupta D."/>
            <person name="Gupta Y."/>
            <person name="Jackson L."/>
            <person name="Malandrin L."/>
            <person name="Malas T.B."/>
            <person name="Moussa E."/>
            <person name="Nair M."/>
            <person name="Reid A.J."/>
            <person name="Sanders M."/>
            <person name="Sharma J."/>
            <person name="Tracey A."/>
            <person name="Quail M.A."/>
            <person name="Weir W."/>
            <person name="Wastling J.M."/>
            <person name="Hall N."/>
            <person name="Willadsen P."/>
            <person name="Lingelbach K."/>
            <person name="Shiels B."/>
            <person name="Tait A."/>
            <person name="Berriman M."/>
            <person name="Allred D.R."/>
            <person name="Pain A."/>
        </authorList>
    </citation>
    <scope>NUCLEOTIDE SEQUENCE</scope>
    <source>
        <strain evidence="1">1802A</strain>
    </source>
</reference>
<dbReference type="EMBL" id="JAHBMH010000033">
    <property type="protein sequence ID" value="KAK1937657.1"/>
    <property type="molecule type" value="Genomic_DNA"/>
</dbReference>
<dbReference type="GO" id="GO:0000460">
    <property type="term" value="P:maturation of 5.8S rRNA"/>
    <property type="evidence" value="ECO:0007669"/>
    <property type="project" value="TreeGrafter"/>
</dbReference>